<comment type="caution">
    <text evidence="8">The sequence shown here is derived from an EMBL/GenBank/DDBJ whole genome shotgun (WGS) entry which is preliminary data.</text>
</comment>
<evidence type="ECO:0000256" key="3">
    <source>
        <dbReference type="ARBA" id="ARBA00022490"/>
    </source>
</evidence>
<evidence type="ECO:0000256" key="5">
    <source>
        <dbReference type="ARBA" id="ARBA00022801"/>
    </source>
</evidence>
<dbReference type="Gene3D" id="3.40.50.1000">
    <property type="entry name" value="HAD superfamily/HAD-like"/>
    <property type="match status" value="1"/>
</dbReference>
<dbReference type="InterPro" id="IPR006543">
    <property type="entry name" value="Histidinol-phos"/>
</dbReference>
<dbReference type="EMBL" id="JAQNDO010000001">
    <property type="protein sequence ID" value="MDC0745498.1"/>
    <property type="molecule type" value="Genomic_DNA"/>
</dbReference>
<evidence type="ECO:0000256" key="6">
    <source>
        <dbReference type="ARBA" id="ARBA00023277"/>
    </source>
</evidence>
<keyword evidence="3" id="KW-0963">Cytoplasm</keyword>
<evidence type="ECO:0000313" key="8">
    <source>
        <dbReference type="EMBL" id="MDC0745498.1"/>
    </source>
</evidence>
<dbReference type="NCBIfam" id="TIGR01656">
    <property type="entry name" value="Histidinol-ppas"/>
    <property type="match status" value="1"/>
</dbReference>
<evidence type="ECO:0000256" key="1">
    <source>
        <dbReference type="ARBA" id="ARBA00004496"/>
    </source>
</evidence>
<comment type="similarity">
    <text evidence="2">Belongs to the GmhB family.</text>
</comment>
<gene>
    <name evidence="8" type="ORF">POL67_29465</name>
</gene>
<evidence type="ECO:0000256" key="2">
    <source>
        <dbReference type="ARBA" id="ARBA00005628"/>
    </source>
</evidence>
<dbReference type="InterPro" id="IPR004446">
    <property type="entry name" value="Heptose_bisP_phosphatase"/>
</dbReference>
<evidence type="ECO:0000256" key="4">
    <source>
        <dbReference type="ARBA" id="ARBA00022723"/>
    </source>
</evidence>
<organism evidence="8 9">
    <name type="scientific">Polyangium mundeleinium</name>
    <dbReference type="NCBI Taxonomy" id="2995306"/>
    <lineage>
        <taxon>Bacteria</taxon>
        <taxon>Pseudomonadati</taxon>
        <taxon>Myxococcota</taxon>
        <taxon>Polyangia</taxon>
        <taxon>Polyangiales</taxon>
        <taxon>Polyangiaceae</taxon>
        <taxon>Polyangium</taxon>
    </lineage>
</organism>
<protein>
    <recommendedName>
        <fullName evidence="7">D,D-heptose 1,7-bisphosphate phosphatase</fullName>
    </recommendedName>
</protein>
<reference evidence="8 9" key="1">
    <citation type="submission" date="2022-11" db="EMBL/GenBank/DDBJ databases">
        <title>Minimal conservation of predation-associated metabolite biosynthetic gene clusters underscores biosynthetic potential of Myxococcota including descriptions for ten novel species: Archangium lansinium sp. nov., Myxococcus landrumus sp. nov., Nannocystis bai.</title>
        <authorList>
            <person name="Ahearne A."/>
            <person name="Stevens C."/>
            <person name="Dowd S."/>
        </authorList>
    </citation>
    <scope>NUCLEOTIDE SEQUENCE [LARGE SCALE GENOMIC DNA]</scope>
    <source>
        <strain evidence="8 9">RJM3</strain>
    </source>
</reference>
<evidence type="ECO:0000313" key="9">
    <source>
        <dbReference type="Proteomes" id="UP001221411"/>
    </source>
</evidence>
<evidence type="ECO:0000256" key="7">
    <source>
        <dbReference type="ARBA" id="ARBA00031828"/>
    </source>
</evidence>
<keyword evidence="6" id="KW-0119">Carbohydrate metabolism</keyword>
<proteinExistence type="inferred from homology"/>
<keyword evidence="5 8" id="KW-0378">Hydrolase</keyword>
<dbReference type="Pfam" id="PF00702">
    <property type="entry name" value="Hydrolase"/>
    <property type="match status" value="1"/>
</dbReference>
<dbReference type="Proteomes" id="UP001221411">
    <property type="component" value="Unassembled WGS sequence"/>
</dbReference>
<dbReference type="NCBIfam" id="TIGR01662">
    <property type="entry name" value="HAD-SF-IIIA"/>
    <property type="match status" value="1"/>
</dbReference>
<dbReference type="PANTHER" id="PTHR42891:SF1">
    <property type="entry name" value="D-GLYCERO-BETA-D-MANNO-HEPTOSE-1,7-BISPHOSPHATE 7-PHOSPHATASE"/>
    <property type="match status" value="1"/>
</dbReference>
<keyword evidence="9" id="KW-1185">Reference proteome</keyword>
<comment type="subcellular location">
    <subcellularLocation>
        <location evidence="1">Cytoplasm</location>
    </subcellularLocation>
</comment>
<dbReference type="PANTHER" id="PTHR42891">
    <property type="entry name" value="D-GLYCERO-BETA-D-MANNO-HEPTOSE-1,7-BISPHOSPHATE 7-PHOSPHATASE"/>
    <property type="match status" value="1"/>
</dbReference>
<dbReference type="InterPro" id="IPR036412">
    <property type="entry name" value="HAD-like_sf"/>
</dbReference>
<name>A0ABT5EUK7_9BACT</name>
<dbReference type="GO" id="GO:0016787">
    <property type="term" value="F:hydrolase activity"/>
    <property type="evidence" value="ECO:0007669"/>
    <property type="project" value="UniProtKB-KW"/>
</dbReference>
<sequence>MRAAAADGGRSMNGPARPGVILDRDGTLIDFVRDAELGAVVSAFHPDHIRLLPGVVQGLALLQDAGFVLAIATNQPGAAKGQIPESAITRTNQALVDALAREGIHIEAVRACLHHPEGGPGGDPTLATDCGCRKPKPGMLLSLVQELGLDPARSWMVGDAAVDVLAARGAGLRAGLLFEWGRCEMCPVRGGFDEIPMIRPDASASRFDELARRLRDSLATAPG</sequence>
<keyword evidence="4" id="KW-0479">Metal-binding</keyword>
<accession>A0ABT5EUK7</accession>
<dbReference type="InterPro" id="IPR006549">
    <property type="entry name" value="HAD-SF_hydro_IIIA"/>
</dbReference>
<dbReference type="SUPFAM" id="SSF56784">
    <property type="entry name" value="HAD-like"/>
    <property type="match status" value="1"/>
</dbReference>
<dbReference type="InterPro" id="IPR023214">
    <property type="entry name" value="HAD_sf"/>
</dbReference>